<reference evidence="2 3" key="1">
    <citation type="submission" date="2021-01" db="EMBL/GenBank/DDBJ databases">
        <title>Genome seq and assembly of Devosia sp. G19.</title>
        <authorList>
            <person name="Chhetri G."/>
        </authorList>
    </citation>
    <scope>NUCLEOTIDE SEQUENCE [LARGE SCALE GENOMIC DNA]</scope>
    <source>
        <strain evidence="2 3">G19</strain>
    </source>
</reference>
<feature type="domain" description="Glycosyl hydrolase family 13 catalytic" evidence="1">
    <location>
        <begin position="17"/>
        <end position="736"/>
    </location>
</feature>
<dbReference type="Gene3D" id="3.20.20.80">
    <property type="entry name" value="Glycosidases"/>
    <property type="match status" value="1"/>
</dbReference>
<gene>
    <name evidence="2" type="primary">treY</name>
    <name evidence="2" type="ORF">JI749_10605</name>
</gene>
<dbReference type="EMBL" id="CP068047">
    <property type="protein sequence ID" value="QQR34834.1"/>
    <property type="molecule type" value="Genomic_DNA"/>
</dbReference>
<dbReference type="SMART" id="SM00642">
    <property type="entry name" value="Aamy"/>
    <property type="match status" value="1"/>
</dbReference>
<organism evidence="2 3">
    <name type="scientific">Devosia oryziradicis</name>
    <dbReference type="NCBI Taxonomy" id="2801335"/>
    <lineage>
        <taxon>Bacteria</taxon>
        <taxon>Pseudomonadati</taxon>
        <taxon>Pseudomonadota</taxon>
        <taxon>Alphaproteobacteria</taxon>
        <taxon>Hyphomicrobiales</taxon>
        <taxon>Devosiaceae</taxon>
        <taxon>Devosia</taxon>
    </lineage>
</organism>
<protein>
    <submittedName>
        <fullName evidence="2">Malto-oligosyltrehalose synthase</fullName>
    </submittedName>
</protein>
<dbReference type="InterPro" id="IPR012767">
    <property type="entry name" value="Trehalose_TreY"/>
</dbReference>
<keyword evidence="3" id="KW-1185">Reference proteome</keyword>
<dbReference type="Gene3D" id="3.30.1590.10">
    <property type="entry name" value="Maltooligosyl trehalose synthase, domain 2"/>
    <property type="match status" value="1"/>
</dbReference>
<dbReference type="Proteomes" id="UP000595460">
    <property type="component" value="Chromosome"/>
</dbReference>
<dbReference type="InterPro" id="IPR017853">
    <property type="entry name" value="GH"/>
</dbReference>
<dbReference type="CDD" id="cd11336">
    <property type="entry name" value="AmyAc_MTSase"/>
    <property type="match status" value="1"/>
</dbReference>
<dbReference type="Pfam" id="PF00128">
    <property type="entry name" value="Alpha-amylase"/>
    <property type="match status" value="1"/>
</dbReference>
<dbReference type="PANTHER" id="PTHR10357:SF216">
    <property type="entry name" value="MALTOOLIGOSYL TREHALOSE SYNTHASE-RELATED"/>
    <property type="match status" value="1"/>
</dbReference>
<dbReference type="InterPro" id="IPR006047">
    <property type="entry name" value="GH13_cat_dom"/>
</dbReference>
<dbReference type="InterPro" id="IPR013797">
    <property type="entry name" value="Maltooligo_trehalose_synth_4"/>
</dbReference>
<dbReference type="RefSeq" id="WP_201653274.1">
    <property type="nucleotide sequence ID" value="NZ_CP068047.1"/>
</dbReference>
<proteinExistence type="predicted"/>
<dbReference type="Gene3D" id="1.10.150.200">
    <property type="entry name" value="Maltooligosyl trehalose synthase, domain 3"/>
    <property type="match status" value="1"/>
</dbReference>
<dbReference type="NCBIfam" id="TIGR02401">
    <property type="entry name" value="trehalose_TreY"/>
    <property type="match status" value="1"/>
</dbReference>
<evidence type="ECO:0000259" key="1">
    <source>
        <dbReference type="SMART" id="SM00642"/>
    </source>
</evidence>
<dbReference type="PANTHER" id="PTHR10357">
    <property type="entry name" value="ALPHA-AMYLASE FAMILY MEMBER"/>
    <property type="match status" value="1"/>
</dbReference>
<accession>A0ABX7BSB3</accession>
<sequence length="807" mass="89017">MTSIRATYRLQLNKDFSFADAQALVPYLDSLGISHVYLSPILRARTGSTHGYDTVDHSTINPELGTEAEFRALVSALQQRDMGVILDFVPNHMGVGGANNALWLDVLKHGPQSRYAEWFDIDWHRQRPGMEGKLLVPFLGSSYAQALAAGDLRLKADSDGFAVWAYDGDKLPIRPQDELALLERYGSADAAIAALTGQPGHAGSWAALDSLIAGQHWRLAHFAVAADEINYRRFFINSDLAGIRIDRPDVFEHAHNLIFALIADGLVDGLRIDHVDGLLDPKGYLEMLRERTPRPIYLVVEKILAPHEQLRADWPVDGTTGYEIGAQLTRLLTPARAEAAVTAAYRDFVGDGPEPGEEAYRCKLRVMDNELAAELSGLARLFATVAWSAGATSDLTELGLRRALRETLAQLAVYRTYVDDKGGAPRDGREIARAVAMAQRSQPQIQPPVFDFVRALLCGSLSTGYDPRAIASAIGRFQQLSGPVMAKGLEDTALYRHNRLVALNEVGAHPDRFSLSIAAFHDSNRRRLGSHPQCMIATSTHDTKRGEDTRAIISAIADAPDVWRSAVEQWRSDLAPHGDRIHPNDLYLLFQLVIGGWPIAGAADALADRLKGAMVKSLREARERSDWGVNATDYEATVSEFIDQLLADVGFFEHFHATRRHLQDIGRRKGLIQAALKLTIPGIPDIYRGAEDWEQSFVDPDNRRYLDFGALAARLAEPVTGRDDKLLLTRDLLALRRRLQRLFAHGSYEPLDCGPETLGFRRRYGTDQLLVLADLSAGHTSPIAPLATDLRTVIGSSEGPVWVLATP</sequence>
<evidence type="ECO:0000313" key="2">
    <source>
        <dbReference type="EMBL" id="QQR34834.1"/>
    </source>
</evidence>
<dbReference type="SUPFAM" id="SSF51445">
    <property type="entry name" value="(Trans)glycosidases"/>
    <property type="match status" value="1"/>
</dbReference>
<evidence type="ECO:0000313" key="3">
    <source>
        <dbReference type="Proteomes" id="UP000595460"/>
    </source>
</evidence>
<name>A0ABX7BSB3_9HYPH</name>
<dbReference type="Gene3D" id="1.10.10.470">
    <property type="entry name" value="Maltooligosyl trehalose synthase, domain 4"/>
    <property type="match status" value="1"/>
</dbReference>